<dbReference type="InterPro" id="IPR018060">
    <property type="entry name" value="HTH_AraC"/>
</dbReference>
<evidence type="ECO:0000256" key="6">
    <source>
        <dbReference type="ARBA" id="ARBA00023015"/>
    </source>
</evidence>
<evidence type="ECO:0000256" key="4">
    <source>
        <dbReference type="ARBA" id="ARBA00022553"/>
    </source>
</evidence>
<dbReference type="PROSITE" id="PS50110">
    <property type="entry name" value="RESPONSE_REGULATORY"/>
    <property type="match status" value="1"/>
</dbReference>
<evidence type="ECO:0000313" key="14">
    <source>
        <dbReference type="Proteomes" id="UP000092971"/>
    </source>
</evidence>
<dbReference type="Pfam" id="PF00072">
    <property type="entry name" value="Response_reg"/>
    <property type="match status" value="1"/>
</dbReference>
<dbReference type="OrthoDB" id="159632at2"/>
<dbReference type="PANTHER" id="PTHR42713:SF3">
    <property type="entry name" value="TRANSCRIPTIONAL REGULATORY PROTEIN HPTR"/>
    <property type="match status" value="1"/>
</dbReference>
<dbReference type="RefSeq" id="WP_015358536.1">
    <property type="nucleotide sequence ID" value="NZ_CP014672.1"/>
</dbReference>
<comment type="subcellular location">
    <subcellularLocation>
        <location evidence="1">Cytoplasm</location>
    </subcellularLocation>
</comment>
<dbReference type="InterPro" id="IPR020449">
    <property type="entry name" value="Tscrpt_reg_AraC-type_HTH"/>
</dbReference>
<reference evidence="13 14" key="1">
    <citation type="submission" date="2016-02" db="EMBL/GenBank/DDBJ databases">
        <title>Comparison of Clostridium stercorarium subspecies using comparative genomics and transcriptomics.</title>
        <authorList>
            <person name="Schellenberg J."/>
            <person name="Thallinger G."/>
            <person name="Levin D.B."/>
            <person name="Zhang X."/>
            <person name="Alvare G."/>
            <person name="Fristensky B."/>
            <person name="Sparling R."/>
        </authorList>
    </citation>
    <scope>NUCLEOTIDE SEQUENCE [LARGE SCALE GENOMIC DNA]</scope>
    <source>
        <strain evidence="13 14">DSM 2910</strain>
    </source>
</reference>
<dbReference type="SMART" id="SM00342">
    <property type="entry name" value="HTH_ARAC"/>
    <property type="match status" value="1"/>
</dbReference>
<protein>
    <recommendedName>
        <fullName evidence="2">Stage 0 sporulation protein A homolog</fullName>
    </recommendedName>
</protein>
<dbReference type="InterPro" id="IPR051552">
    <property type="entry name" value="HptR"/>
</dbReference>
<dbReference type="InterPro" id="IPR018062">
    <property type="entry name" value="HTH_AraC-typ_CS"/>
</dbReference>
<dbReference type="PANTHER" id="PTHR42713">
    <property type="entry name" value="HISTIDINE KINASE-RELATED"/>
    <property type="match status" value="1"/>
</dbReference>
<comment type="function">
    <text evidence="9">May play the central regulatory role in sporulation. It may be an element of the effector pathway responsible for the activation of sporulation genes in response to nutritional stress. Spo0A may act in concert with spo0H (a sigma factor) to control the expression of some genes that are critical to the sporulation process.</text>
</comment>
<dbReference type="SMART" id="SM00448">
    <property type="entry name" value="REC"/>
    <property type="match status" value="1"/>
</dbReference>
<feature type="domain" description="HTH araC/xylS-type" evidence="11">
    <location>
        <begin position="251"/>
        <end position="349"/>
    </location>
</feature>
<evidence type="ECO:0000313" key="13">
    <source>
        <dbReference type="EMBL" id="ANW98255.1"/>
    </source>
</evidence>
<sequence>MYRVVLVDDEPWVLSGLEELVDWNKSGFAVVAKFTDPEQALKEIIRIRPDVIFVDIRMPKMSGIELTASLKEHKIDSEIVFISAYRDFEAARKALQYGACQYILKPFDQNEVENTIRLLDDKIRKRKGLVSVNPEEPDNMLSPEVELLFRTAAKYPVCCLALCDHSSNISPDNDLIACTPLVIKGESAAYLLSAKTKDSIYGLVSSFKTDPSDGKGFSRIYPDFTSFPEMLKEARFSLNCGFTYSANPLTAEIQLFICRNISKNLTLADLASEFFLSETYLSALFKKNTGRTITNFIQDIKIFYAARLLLNTNLELKDIASQLGYEDYSYFGKLFKRSFGISPSSFRDIAGKECYSNSYSINDVSRGCFGNTSSTDV</sequence>
<dbReference type="GO" id="GO:0043565">
    <property type="term" value="F:sequence-specific DNA binding"/>
    <property type="evidence" value="ECO:0007669"/>
    <property type="project" value="InterPro"/>
</dbReference>
<accession>A0A1B1YBV3</accession>
<evidence type="ECO:0000259" key="12">
    <source>
        <dbReference type="PROSITE" id="PS50110"/>
    </source>
</evidence>
<evidence type="ECO:0000256" key="3">
    <source>
        <dbReference type="ARBA" id="ARBA00022490"/>
    </source>
</evidence>
<dbReference type="AlphaFoldDB" id="A0A1B1YBV3"/>
<name>A0A1B1YBV3_THEST</name>
<dbReference type="GO" id="GO:0005737">
    <property type="term" value="C:cytoplasm"/>
    <property type="evidence" value="ECO:0007669"/>
    <property type="project" value="UniProtKB-SubCell"/>
</dbReference>
<organism evidence="13 14">
    <name type="scientific">Thermoclostridium stercorarium subsp. thermolacticum DSM 2910</name>
    <dbReference type="NCBI Taxonomy" id="1121336"/>
    <lineage>
        <taxon>Bacteria</taxon>
        <taxon>Bacillati</taxon>
        <taxon>Bacillota</taxon>
        <taxon>Clostridia</taxon>
        <taxon>Eubacteriales</taxon>
        <taxon>Oscillospiraceae</taxon>
        <taxon>Thermoclostridium</taxon>
    </lineage>
</organism>
<feature type="domain" description="Response regulatory" evidence="12">
    <location>
        <begin position="3"/>
        <end position="120"/>
    </location>
</feature>
<dbReference type="EMBL" id="CP014672">
    <property type="protein sequence ID" value="ANW98255.1"/>
    <property type="molecule type" value="Genomic_DNA"/>
</dbReference>
<feature type="modified residue" description="4-aspartylphosphate" evidence="10">
    <location>
        <position position="55"/>
    </location>
</feature>
<dbReference type="SUPFAM" id="SSF52172">
    <property type="entry name" value="CheY-like"/>
    <property type="match status" value="1"/>
</dbReference>
<evidence type="ECO:0000256" key="8">
    <source>
        <dbReference type="ARBA" id="ARBA00023163"/>
    </source>
</evidence>
<dbReference type="InterPro" id="IPR011006">
    <property type="entry name" value="CheY-like_superfamily"/>
</dbReference>
<dbReference type="Pfam" id="PF12833">
    <property type="entry name" value="HTH_18"/>
    <property type="match status" value="1"/>
</dbReference>
<keyword evidence="3" id="KW-0963">Cytoplasm</keyword>
<keyword evidence="4 10" id="KW-0597">Phosphoprotein</keyword>
<evidence type="ECO:0000256" key="2">
    <source>
        <dbReference type="ARBA" id="ARBA00018672"/>
    </source>
</evidence>
<dbReference type="GO" id="GO:0003700">
    <property type="term" value="F:DNA-binding transcription factor activity"/>
    <property type="evidence" value="ECO:0007669"/>
    <property type="project" value="InterPro"/>
</dbReference>
<keyword evidence="7" id="KW-0238">DNA-binding</keyword>
<evidence type="ECO:0000256" key="7">
    <source>
        <dbReference type="ARBA" id="ARBA00023125"/>
    </source>
</evidence>
<dbReference type="InterPro" id="IPR009057">
    <property type="entry name" value="Homeodomain-like_sf"/>
</dbReference>
<dbReference type="PROSITE" id="PS00041">
    <property type="entry name" value="HTH_ARAC_FAMILY_1"/>
    <property type="match status" value="1"/>
</dbReference>
<keyword evidence="8" id="KW-0804">Transcription</keyword>
<evidence type="ECO:0000256" key="1">
    <source>
        <dbReference type="ARBA" id="ARBA00004496"/>
    </source>
</evidence>
<dbReference type="Proteomes" id="UP000092971">
    <property type="component" value="Chromosome"/>
</dbReference>
<dbReference type="SUPFAM" id="SSF46689">
    <property type="entry name" value="Homeodomain-like"/>
    <property type="match status" value="2"/>
</dbReference>
<evidence type="ECO:0000259" key="11">
    <source>
        <dbReference type="PROSITE" id="PS01124"/>
    </source>
</evidence>
<dbReference type="PRINTS" id="PR00032">
    <property type="entry name" value="HTHARAC"/>
</dbReference>
<keyword evidence="5" id="KW-0902">Two-component regulatory system</keyword>
<proteinExistence type="predicted"/>
<evidence type="ECO:0000256" key="5">
    <source>
        <dbReference type="ARBA" id="ARBA00023012"/>
    </source>
</evidence>
<dbReference type="PROSITE" id="PS01124">
    <property type="entry name" value="HTH_ARAC_FAMILY_2"/>
    <property type="match status" value="1"/>
</dbReference>
<keyword evidence="6" id="KW-0805">Transcription regulation</keyword>
<dbReference type="Gene3D" id="1.10.10.60">
    <property type="entry name" value="Homeodomain-like"/>
    <property type="match status" value="2"/>
</dbReference>
<dbReference type="GO" id="GO:0000160">
    <property type="term" value="P:phosphorelay signal transduction system"/>
    <property type="evidence" value="ECO:0007669"/>
    <property type="project" value="UniProtKB-KW"/>
</dbReference>
<gene>
    <name evidence="13" type="ORF">CSTERTH_04000</name>
</gene>
<dbReference type="Gene3D" id="3.40.50.2300">
    <property type="match status" value="1"/>
</dbReference>
<evidence type="ECO:0000256" key="10">
    <source>
        <dbReference type="PROSITE-ProRule" id="PRU00169"/>
    </source>
</evidence>
<evidence type="ECO:0000256" key="9">
    <source>
        <dbReference type="ARBA" id="ARBA00024867"/>
    </source>
</evidence>
<dbReference type="InterPro" id="IPR001789">
    <property type="entry name" value="Sig_transdc_resp-reg_receiver"/>
</dbReference>
<dbReference type="CDD" id="cd17536">
    <property type="entry name" value="REC_YesN-like"/>
    <property type="match status" value="1"/>
</dbReference>